<dbReference type="InterPro" id="IPR006059">
    <property type="entry name" value="SBP"/>
</dbReference>
<organism evidence="4">
    <name type="scientific">uncultured spirochete</name>
    <dbReference type="NCBI Taxonomy" id="156406"/>
    <lineage>
        <taxon>Bacteria</taxon>
        <taxon>Pseudomonadati</taxon>
        <taxon>Spirochaetota</taxon>
        <taxon>Spirochaetia</taxon>
        <taxon>Spirochaetales</taxon>
        <taxon>environmental samples</taxon>
    </lineage>
</organism>
<comment type="subcellular location">
    <subcellularLocation>
        <location evidence="1">Periplasm</location>
    </subcellularLocation>
</comment>
<reference evidence="4" key="1">
    <citation type="submission" date="2017-02" db="EMBL/GenBank/DDBJ databases">
        <authorList>
            <person name="Regsiter A."/>
            <person name="William W."/>
        </authorList>
    </citation>
    <scope>NUCLEOTIDE SEQUENCE</scope>
    <source>
        <strain evidence="4">BdmA 4</strain>
    </source>
</reference>
<evidence type="ECO:0000256" key="1">
    <source>
        <dbReference type="ARBA" id="ARBA00004418"/>
    </source>
</evidence>
<dbReference type="EMBL" id="FWDO01000005">
    <property type="protein sequence ID" value="SLM18852.1"/>
    <property type="molecule type" value="Genomic_DNA"/>
</dbReference>
<dbReference type="GO" id="GO:0042597">
    <property type="term" value="C:periplasmic space"/>
    <property type="evidence" value="ECO:0007669"/>
    <property type="project" value="UniProtKB-SubCell"/>
</dbReference>
<dbReference type="SUPFAM" id="SSF53850">
    <property type="entry name" value="Periplasmic binding protein-like II"/>
    <property type="match status" value="1"/>
</dbReference>
<dbReference type="PANTHER" id="PTHR43649">
    <property type="entry name" value="ARABINOSE-BINDING PROTEIN-RELATED"/>
    <property type="match status" value="1"/>
</dbReference>
<comment type="similarity">
    <text evidence="2">Belongs to the bacterial solute-binding protein 1 family.</text>
</comment>
<evidence type="ECO:0000313" key="4">
    <source>
        <dbReference type="EMBL" id="SLM18852.1"/>
    </source>
</evidence>
<dbReference type="InterPro" id="IPR050490">
    <property type="entry name" value="Bact_solute-bd_prot1"/>
</dbReference>
<sequence>MKKSRIFALCFLIVCLFSTAVLSADEVKLTIWGRDIPDDSADHAYVHALINGFQAKYPDVKIDYIALGDPGLADKTKITMATGSGLPDIFQTWGGSVMGGYADAGMLFDLTNELKGIPCSDAARQAMTWKGKIYGVAPFFAVAGIFVNEGIFKANNLKVPATIEEFDKVCDALKAKGIQPFACGEKDKWPALALYMYLTNRYGGDASAKAAARQIPYDSDAFVKAAQLYQSWIKKGYFGATPLGEGYGDAQQLMATGKAAMHITGSWMCAQYANSEFTDQTIGFYAFPAFKSGGVGTVNDIMGQTDIGFAATKVAASKKDAVVKFLKYAMSTEACEAEPGRICSVPGVKAKSSLTAQAAAVFATAKTVTFWWDQDLPPSVTSPLNDMLQTFFLPGADVKKSLSSFEALCVENIGPVKK</sequence>
<feature type="signal peptide" evidence="3">
    <location>
        <begin position="1"/>
        <end position="23"/>
    </location>
</feature>
<keyword evidence="3" id="KW-0732">Signal</keyword>
<dbReference type="Pfam" id="PF01547">
    <property type="entry name" value="SBP_bac_1"/>
    <property type="match status" value="1"/>
</dbReference>
<evidence type="ECO:0000256" key="3">
    <source>
        <dbReference type="SAM" id="SignalP"/>
    </source>
</evidence>
<dbReference type="Gene3D" id="3.40.190.10">
    <property type="entry name" value="Periplasmic binding protein-like II"/>
    <property type="match status" value="2"/>
</dbReference>
<name>A0A3P3XRD7_9SPIR</name>
<protein>
    <submittedName>
        <fullName evidence="4">Putative ABC transporter substrate-binding protein</fullName>
    </submittedName>
</protein>
<accession>A0A3P3XRD7</accession>
<feature type="chain" id="PRO_5018214268" evidence="3">
    <location>
        <begin position="24"/>
        <end position="418"/>
    </location>
</feature>
<evidence type="ECO:0000256" key="2">
    <source>
        <dbReference type="ARBA" id="ARBA00008520"/>
    </source>
</evidence>
<dbReference type="AlphaFoldDB" id="A0A3P3XRD7"/>
<gene>
    <name evidence="4" type="ORF">SPIRO4BDMA_50367</name>
</gene>
<proteinExistence type="inferred from homology"/>